<feature type="chain" id="PRO_5046038727" evidence="2">
    <location>
        <begin position="29"/>
        <end position="211"/>
    </location>
</feature>
<keyword evidence="4" id="KW-1185">Reference proteome</keyword>
<reference evidence="3 4" key="1">
    <citation type="submission" date="2023-07" db="EMBL/GenBank/DDBJ databases">
        <title>Comparative genomics of wheat-associated soil bacteria to identify genetic determinants of phenazine resistance.</title>
        <authorList>
            <person name="Mouncey N."/>
        </authorList>
    </citation>
    <scope>NUCLEOTIDE SEQUENCE [LARGE SCALE GENOMIC DNA]</scope>
    <source>
        <strain evidence="3 4">W2I16</strain>
    </source>
</reference>
<feature type="signal peptide" evidence="2">
    <location>
        <begin position="1"/>
        <end position="28"/>
    </location>
</feature>
<accession>A0ABU0RR05</accession>
<evidence type="ECO:0000313" key="4">
    <source>
        <dbReference type="Proteomes" id="UP001223072"/>
    </source>
</evidence>
<protein>
    <submittedName>
        <fullName evidence="3">Uncharacterized protein</fullName>
    </submittedName>
</protein>
<gene>
    <name evidence="3" type="ORF">QFZ49_004358</name>
</gene>
<dbReference type="EMBL" id="JAUSZS010000004">
    <property type="protein sequence ID" value="MDQ0934418.1"/>
    <property type="molecule type" value="Genomic_DNA"/>
</dbReference>
<dbReference type="Proteomes" id="UP001223072">
    <property type="component" value="Unassembled WGS sequence"/>
</dbReference>
<evidence type="ECO:0000256" key="1">
    <source>
        <dbReference type="SAM" id="MobiDB-lite"/>
    </source>
</evidence>
<feature type="region of interest" description="Disordered" evidence="1">
    <location>
        <begin position="30"/>
        <end position="69"/>
    </location>
</feature>
<comment type="caution">
    <text evidence="3">The sequence shown here is derived from an EMBL/GenBank/DDBJ whole genome shotgun (WGS) entry which is preliminary data.</text>
</comment>
<feature type="compositionally biased region" description="Polar residues" evidence="1">
    <location>
        <begin position="33"/>
        <end position="45"/>
    </location>
</feature>
<evidence type="ECO:0000313" key="3">
    <source>
        <dbReference type="EMBL" id="MDQ0934418.1"/>
    </source>
</evidence>
<keyword evidence="2" id="KW-0732">Signal</keyword>
<evidence type="ECO:0000256" key="2">
    <source>
        <dbReference type="SAM" id="SignalP"/>
    </source>
</evidence>
<sequence length="211" mass="22487">MGMSSRRALTSAATALLLCLATAGAAVAEEVPSDSTAISADQTTDINDRQGWEDADDQPLSERGPTSCDRPETWYTITSKKNYHVPSWWNGTLFKDGPGGLMNVSVTKSGTISLEVSGSGEWSAGAILAKAKTTISVKVTGSVAVGTGHTYSHDVKSNKYGHLQYGSWGYKTTWKRWRSGSGSSCDSVEIGHGSATIPTSETGWHFWETST</sequence>
<organism evidence="3 4">
    <name type="scientific">Streptomyces turgidiscabies</name>
    <dbReference type="NCBI Taxonomy" id="85558"/>
    <lineage>
        <taxon>Bacteria</taxon>
        <taxon>Bacillati</taxon>
        <taxon>Actinomycetota</taxon>
        <taxon>Actinomycetes</taxon>
        <taxon>Kitasatosporales</taxon>
        <taxon>Streptomycetaceae</taxon>
        <taxon>Streptomyces</taxon>
    </lineage>
</organism>
<proteinExistence type="predicted"/>
<name>A0ABU0RR05_9ACTN</name>